<sequence>MQLFISIIWPFKIYEFLNKIKILKQSLEIFQKYILLFLQLKVLQFVFFFELNLILKLIQNQIVLELK</sequence>
<evidence type="ECO:0000313" key="1">
    <source>
        <dbReference type="EMBL" id="EGR32585.1"/>
    </source>
</evidence>
<dbReference type="Proteomes" id="UP000008983">
    <property type="component" value="Unassembled WGS sequence"/>
</dbReference>
<dbReference type="GeneID" id="14908789"/>
<accession>G0QQ84</accession>
<gene>
    <name evidence="1" type="ORF">IMG5_076050</name>
</gene>
<reference evidence="1 2" key="1">
    <citation type="submission" date="2011-07" db="EMBL/GenBank/DDBJ databases">
        <authorList>
            <person name="Coyne R."/>
            <person name="Brami D."/>
            <person name="Johnson J."/>
            <person name="Hostetler J."/>
            <person name="Hannick L."/>
            <person name="Clark T."/>
            <person name="Cassidy-Hanley D."/>
            <person name="Inman J."/>
        </authorList>
    </citation>
    <scope>NUCLEOTIDE SEQUENCE [LARGE SCALE GENOMIC DNA]</scope>
    <source>
        <strain evidence="1 2">G5</strain>
    </source>
</reference>
<name>G0QQ84_ICHMU</name>
<dbReference type="RefSeq" id="XP_004036571.1">
    <property type="nucleotide sequence ID" value="XM_004036523.1"/>
</dbReference>
<dbReference type="InParanoid" id="G0QQ84"/>
<protein>
    <submittedName>
        <fullName evidence="1">Uncharacterized protein</fullName>
    </submittedName>
</protein>
<organism evidence="1 2">
    <name type="scientific">Ichthyophthirius multifiliis</name>
    <name type="common">White spot disease agent</name>
    <name type="synonym">Ich</name>
    <dbReference type="NCBI Taxonomy" id="5932"/>
    <lineage>
        <taxon>Eukaryota</taxon>
        <taxon>Sar</taxon>
        <taxon>Alveolata</taxon>
        <taxon>Ciliophora</taxon>
        <taxon>Intramacronucleata</taxon>
        <taxon>Oligohymenophorea</taxon>
        <taxon>Hymenostomatida</taxon>
        <taxon>Ophryoglenina</taxon>
        <taxon>Ichthyophthirius</taxon>
    </lineage>
</organism>
<dbReference type="AlphaFoldDB" id="G0QQ84"/>
<dbReference type="EMBL" id="GL983617">
    <property type="protein sequence ID" value="EGR32585.1"/>
    <property type="molecule type" value="Genomic_DNA"/>
</dbReference>
<evidence type="ECO:0000313" key="2">
    <source>
        <dbReference type="Proteomes" id="UP000008983"/>
    </source>
</evidence>
<proteinExistence type="predicted"/>
<keyword evidence="2" id="KW-1185">Reference proteome</keyword>